<dbReference type="GO" id="GO:0016757">
    <property type="term" value="F:glycosyltransferase activity"/>
    <property type="evidence" value="ECO:0007669"/>
    <property type="project" value="InterPro"/>
</dbReference>
<gene>
    <name evidence="3" type="ORF">NXC12_CH01610</name>
</gene>
<accession>A0AAN1BEF6</accession>
<protein>
    <submittedName>
        <fullName evidence="3">Glycosyltransferase family 1 protein</fullName>
    </submittedName>
</protein>
<dbReference type="InterPro" id="IPR001296">
    <property type="entry name" value="Glyco_trans_1"/>
</dbReference>
<dbReference type="SUPFAM" id="SSF53756">
    <property type="entry name" value="UDP-Glycosyltransferase/glycogen phosphorylase"/>
    <property type="match status" value="1"/>
</dbReference>
<proteinExistence type="predicted"/>
<evidence type="ECO:0000259" key="2">
    <source>
        <dbReference type="Pfam" id="PF13439"/>
    </source>
</evidence>
<dbReference type="InterPro" id="IPR028098">
    <property type="entry name" value="Glyco_trans_4-like_N"/>
</dbReference>
<sequence length="391" mass="43338">MARERPLRILHCFRSPVGGIFRHVRDLVEEHSKAGHHIGILCDSSTGGEHEDRLFDDIRPYLSLGLTRVPIRRSVSPSDIATMWDTYKKIKSLRPDVLHGHGAKGGVLARLAGSALRVNRYRVARLYTAHGGSLHYSRSSFTGQFVLRMERLQEYFTDALVFICEYERDTYARKVGKPRTKTKLIYNGIGEREFEPIHTRSDAVHFIYVGMLRDLKGPDLFVDAFAKTERLLGRPLSALMIGDGPDRDRYREMMIERGLGKRIGMLPAMRIHEAFAMAQNLVVPSRAEAMPYIVLEGLGAGKTIIASRVGGIPEVLGKDSPALVEPGNSDDLARVMAEALSTPGWHARTMPSHAAVKAVFSATVMARDVLKLYHELVDPAAGAMSGGVNIS</sequence>
<evidence type="ECO:0000313" key="4">
    <source>
        <dbReference type="Proteomes" id="UP000194159"/>
    </source>
</evidence>
<dbReference type="Pfam" id="PF13439">
    <property type="entry name" value="Glyco_transf_4"/>
    <property type="match status" value="1"/>
</dbReference>
<dbReference type="PANTHER" id="PTHR45871">
    <property type="entry name" value="N-ACETYLGLUCOSAMINYL-PHOSPHATIDYLINOSITOL BIOSYNTHETIC PROTEIN"/>
    <property type="match status" value="1"/>
</dbReference>
<feature type="domain" description="Glycosyl transferase family 1" evidence="1">
    <location>
        <begin position="199"/>
        <end position="343"/>
    </location>
</feature>
<name>A0AAN1BEF6_RHIET</name>
<dbReference type="Proteomes" id="UP000194159">
    <property type="component" value="Chromosome"/>
</dbReference>
<feature type="domain" description="Glycosyltransferase subfamily 4-like N-terminal" evidence="2">
    <location>
        <begin position="17"/>
        <end position="189"/>
    </location>
</feature>
<evidence type="ECO:0000313" key="3">
    <source>
        <dbReference type="EMBL" id="ARQ09675.1"/>
    </source>
</evidence>
<organism evidence="3 4">
    <name type="scientific">Rhizobium etli</name>
    <dbReference type="NCBI Taxonomy" id="29449"/>
    <lineage>
        <taxon>Bacteria</taxon>
        <taxon>Pseudomonadati</taxon>
        <taxon>Pseudomonadota</taxon>
        <taxon>Alphaproteobacteria</taxon>
        <taxon>Hyphomicrobiales</taxon>
        <taxon>Rhizobiaceae</taxon>
        <taxon>Rhizobium/Agrobacterium group</taxon>
        <taxon>Rhizobium</taxon>
    </lineage>
</organism>
<dbReference type="Pfam" id="PF00534">
    <property type="entry name" value="Glycos_transf_1"/>
    <property type="match status" value="1"/>
</dbReference>
<dbReference type="AlphaFoldDB" id="A0AAN1BEF6"/>
<dbReference type="CDD" id="cd03801">
    <property type="entry name" value="GT4_PimA-like"/>
    <property type="match status" value="1"/>
</dbReference>
<evidence type="ECO:0000259" key="1">
    <source>
        <dbReference type="Pfam" id="PF00534"/>
    </source>
</evidence>
<dbReference type="Gene3D" id="3.40.50.2000">
    <property type="entry name" value="Glycogen Phosphorylase B"/>
    <property type="match status" value="2"/>
</dbReference>
<dbReference type="PANTHER" id="PTHR45871:SF1">
    <property type="entry name" value="PHOSPHATIDYLINOSITOL N-ACETYLGLUCOSAMINYLTRANSFERASE SUBUNIT A"/>
    <property type="match status" value="1"/>
</dbReference>
<reference evidence="3 4" key="1">
    <citation type="submission" date="2017-04" db="EMBL/GenBank/DDBJ databases">
        <title>Complete genome sequences of Rhizobium genomic linages associated to common bean (phaseolus vulgaris).</title>
        <authorList>
            <person name="Santamaria R.I."/>
            <person name="Bustos P."/>
            <person name="Perez-Carrascal O."/>
            <person name="Martinez-Flores I."/>
            <person name="Juarez S."/>
            <person name="Lozano L."/>
            <person name="Miranda F."/>
            <person name="Vinuesa P."/>
            <person name="Martinez-Romero E."/>
            <person name="Cevallos M.A."/>
            <person name="Romero D."/>
            <person name="Davila G."/>
            <person name="Gonzalez V."/>
        </authorList>
    </citation>
    <scope>NUCLEOTIDE SEQUENCE [LARGE SCALE GENOMIC DNA]</scope>
    <source>
        <strain evidence="3 4">NXC12</strain>
    </source>
</reference>
<dbReference type="RefSeq" id="WP_086081983.1">
    <property type="nucleotide sequence ID" value="NZ_CP020906.1"/>
</dbReference>
<dbReference type="EMBL" id="CP020906">
    <property type="protein sequence ID" value="ARQ09675.1"/>
    <property type="molecule type" value="Genomic_DNA"/>
</dbReference>